<dbReference type="EMBL" id="RKMF01000011">
    <property type="protein sequence ID" value="ROZ62717.1"/>
    <property type="molecule type" value="Genomic_DNA"/>
</dbReference>
<dbReference type="AlphaFoldDB" id="A0A3N3ZS57"/>
<name>A0A3N3ZS57_9MICC</name>
<dbReference type="InterPro" id="IPR016040">
    <property type="entry name" value="NAD(P)-bd_dom"/>
</dbReference>
<gene>
    <name evidence="2" type="ORF">EDL96_09580</name>
</gene>
<dbReference type="InterPro" id="IPR036291">
    <property type="entry name" value="NAD(P)-bd_dom_sf"/>
</dbReference>
<sequence length="156" mass="16458">MHISIIGAAGMVGSQIAAEAENRGHDVHRYTRSGRPAGDAATEALDFNDTAAVTEVVNGSEVTVVSVAGRGDYDGVVAAHRNLIAAQPSGRILVVGGAGALRVGDSLLLESPDFPAEYRTEAKTFARVLEEYSDSADLNWTMIAPLPFPRRLDRPG</sequence>
<dbReference type="PANTHER" id="PTHR43355">
    <property type="entry name" value="FLAVIN REDUCTASE (NADPH)"/>
    <property type="match status" value="1"/>
</dbReference>
<dbReference type="GO" id="GO:0016646">
    <property type="term" value="F:oxidoreductase activity, acting on the CH-NH group of donors, NAD or NADP as acceptor"/>
    <property type="evidence" value="ECO:0007669"/>
    <property type="project" value="TreeGrafter"/>
</dbReference>
<protein>
    <submittedName>
        <fullName evidence="2">NAD-dependent epimerase/dehydratase family protein</fullName>
    </submittedName>
</protein>
<dbReference type="SUPFAM" id="SSF51735">
    <property type="entry name" value="NAD(P)-binding Rossmann-fold domains"/>
    <property type="match status" value="1"/>
</dbReference>
<evidence type="ECO:0000313" key="3">
    <source>
        <dbReference type="Proteomes" id="UP000270616"/>
    </source>
</evidence>
<evidence type="ECO:0000259" key="1">
    <source>
        <dbReference type="Pfam" id="PF13460"/>
    </source>
</evidence>
<organism evidence="2 3">
    <name type="scientific">Kocuria soli</name>
    <dbReference type="NCBI Taxonomy" id="2485125"/>
    <lineage>
        <taxon>Bacteria</taxon>
        <taxon>Bacillati</taxon>
        <taxon>Actinomycetota</taxon>
        <taxon>Actinomycetes</taxon>
        <taxon>Micrococcales</taxon>
        <taxon>Micrococcaceae</taxon>
        <taxon>Kocuria</taxon>
    </lineage>
</organism>
<evidence type="ECO:0000313" key="2">
    <source>
        <dbReference type="EMBL" id="ROZ62717.1"/>
    </source>
</evidence>
<dbReference type="Proteomes" id="UP000270616">
    <property type="component" value="Unassembled WGS sequence"/>
</dbReference>
<accession>A0A3N3ZS57</accession>
<feature type="domain" description="NAD(P)-binding" evidence="1">
    <location>
        <begin position="7"/>
        <end position="145"/>
    </location>
</feature>
<dbReference type="Pfam" id="PF13460">
    <property type="entry name" value="NAD_binding_10"/>
    <property type="match status" value="1"/>
</dbReference>
<dbReference type="OrthoDB" id="3191258at2"/>
<dbReference type="InterPro" id="IPR051606">
    <property type="entry name" value="Polyketide_Oxido-like"/>
</dbReference>
<proteinExistence type="predicted"/>
<dbReference type="PANTHER" id="PTHR43355:SF2">
    <property type="entry name" value="FLAVIN REDUCTASE (NADPH)"/>
    <property type="match status" value="1"/>
</dbReference>
<comment type="caution">
    <text evidence="2">The sequence shown here is derived from an EMBL/GenBank/DDBJ whole genome shotgun (WGS) entry which is preliminary data.</text>
</comment>
<keyword evidence="3" id="KW-1185">Reference proteome</keyword>
<reference evidence="2 3" key="1">
    <citation type="submission" date="2018-10" db="EMBL/GenBank/DDBJ databases">
        <title>Kocuria sp. M5W7-7, whole genome shotgun sequence.</title>
        <authorList>
            <person name="Tuo L."/>
        </authorList>
    </citation>
    <scope>NUCLEOTIDE SEQUENCE [LARGE SCALE GENOMIC DNA]</scope>
    <source>
        <strain evidence="2 3">M5W7-7</strain>
    </source>
</reference>
<dbReference type="Gene3D" id="3.40.50.720">
    <property type="entry name" value="NAD(P)-binding Rossmann-like Domain"/>
    <property type="match status" value="1"/>
</dbReference>